<dbReference type="InterPro" id="IPR005595">
    <property type="entry name" value="TRAP_alpha"/>
</dbReference>
<dbReference type="PANTHER" id="PTHR12924">
    <property type="entry name" value="TRANSLOCON-ASSOCIATED PROTEIN, ALPHA SUBUNIT"/>
    <property type="match status" value="1"/>
</dbReference>
<evidence type="ECO:0000256" key="4">
    <source>
        <dbReference type="ARBA" id="ARBA00022824"/>
    </source>
</evidence>
<comment type="similarity">
    <text evidence="7">Belongs to the TRAP-alpha family.</text>
</comment>
<feature type="transmembrane region" description="Helical" evidence="7">
    <location>
        <begin position="199"/>
        <end position="218"/>
    </location>
</feature>
<keyword evidence="5 7" id="KW-1133">Transmembrane helix</keyword>
<keyword evidence="6 7" id="KW-0472">Membrane</keyword>
<feature type="chain" id="PRO_5045119043" description="Translocon-associated protein subunit alpha" evidence="8">
    <location>
        <begin position="33"/>
        <end position="272"/>
    </location>
</feature>
<dbReference type="PANTHER" id="PTHR12924:SF0">
    <property type="entry name" value="TRANSLOCON-ASSOCIATED PROTEIN SUBUNIT ALPHA"/>
    <property type="match status" value="1"/>
</dbReference>
<dbReference type="Proteomes" id="UP001497512">
    <property type="component" value="Chromosome 11"/>
</dbReference>
<protein>
    <recommendedName>
        <fullName evidence="7">Translocon-associated protein subunit alpha</fullName>
        <shortName evidence="7">TRAP-alpha</shortName>
    </recommendedName>
    <alternativeName>
        <fullName evidence="7">Signal sequence receptor subunit alpha</fullName>
    </alternativeName>
</protein>
<evidence type="ECO:0000256" key="6">
    <source>
        <dbReference type="ARBA" id="ARBA00023136"/>
    </source>
</evidence>
<dbReference type="Pfam" id="PF03896">
    <property type="entry name" value="TRAP_alpha"/>
    <property type="match status" value="1"/>
</dbReference>
<evidence type="ECO:0000313" key="10">
    <source>
        <dbReference type="Proteomes" id="UP001497512"/>
    </source>
</evidence>
<evidence type="ECO:0000313" key="9">
    <source>
        <dbReference type="EMBL" id="CAK9196637.1"/>
    </source>
</evidence>
<reference evidence="9" key="1">
    <citation type="submission" date="2024-02" db="EMBL/GenBank/DDBJ databases">
        <authorList>
            <consortium name="ELIXIR-Norway"/>
            <consortium name="Elixir Norway"/>
        </authorList>
    </citation>
    <scope>NUCLEOTIDE SEQUENCE</scope>
</reference>
<keyword evidence="4 7" id="KW-0256">Endoplasmic reticulum</keyword>
<comment type="domain">
    <text evidence="7">Shows a remarkable charge distribution with the N-terminus being highly negatively charged, and the cytoplasmic C-terminus positively charged.</text>
</comment>
<evidence type="ECO:0000256" key="8">
    <source>
        <dbReference type="SAM" id="SignalP"/>
    </source>
</evidence>
<comment type="function">
    <text evidence="7">TRAP proteins are part of a complex whose function is to bind calcium to the ER membrane and thereby regulate the retention of ER resident proteins. May be involved in the recycling of the translocation apparatus after completion of the translocation process or may function as a membrane-bound chaperone facilitating folding of translocated proteins.</text>
</comment>
<keyword evidence="10" id="KW-1185">Reference proteome</keyword>
<comment type="subunit">
    <text evidence="7">Heterotetramer of TRAP-alpha, TRAP-beta, TRAP-delta and TRAP-gamma.</text>
</comment>
<comment type="subcellular location">
    <subcellularLocation>
        <location evidence="1 7">Endoplasmic reticulum membrane</location>
        <topology evidence="1 7">Single-pass type I membrane protein</topology>
    </subcellularLocation>
</comment>
<evidence type="ECO:0000256" key="7">
    <source>
        <dbReference type="RuleBase" id="RU368074"/>
    </source>
</evidence>
<sequence>MAESRWRASLLLFLLASILLLQFLTVVTVGAGATEYEEVVAGAGGDGGQVGVVDDQISDVPADDLLGPASEVDTVFYFPHNPTKSVGAGEPAEILLGISNNGDEALKVVFIQASLNLPYDHRIHVQNFTVQEFGNTIVPTGIQASFPYTFTVNKYLQPGSFDLVASVVYELGEQLHKSVFYNGTVEVVEASGFVSGETVFLITLGLGLLGLLGMWVYSQVQRISKKSRRTKKVETGTRTSVDAANDEWLQGTSFTQKVTRSISQQSKSRKKK</sequence>
<keyword evidence="2 7" id="KW-0812">Transmembrane</keyword>
<evidence type="ECO:0000256" key="3">
    <source>
        <dbReference type="ARBA" id="ARBA00022729"/>
    </source>
</evidence>
<evidence type="ECO:0000256" key="1">
    <source>
        <dbReference type="ARBA" id="ARBA00004115"/>
    </source>
</evidence>
<dbReference type="EMBL" id="OZ019903">
    <property type="protein sequence ID" value="CAK9196637.1"/>
    <property type="molecule type" value="Genomic_DNA"/>
</dbReference>
<keyword evidence="7" id="KW-0106">Calcium</keyword>
<keyword evidence="3 7" id="KW-0732">Signal</keyword>
<name>A0ABP0TI65_9BRYO</name>
<organism evidence="9 10">
    <name type="scientific">Sphagnum troendelagicum</name>
    <dbReference type="NCBI Taxonomy" id="128251"/>
    <lineage>
        <taxon>Eukaryota</taxon>
        <taxon>Viridiplantae</taxon>
        <taxon>Streptophyta</taxon>
        <taxon>Embryophyta</taxon>
        <taxon>Bryophyta</taxon>
        <taxon>Sphagnophytina</taxon>
        <taxon>Sphagnopsida</taxon>
        <taxon>Sphagnales</taxon>
        <taxon>Sphagnaceae</taxon>
        <taxon>Sphagnum</taxon>
    </lineage>
</organism>
<proteinExistence type="inferred from homology"/>
<feature type="signal peptide" evidence="8">
    <location>
        <begin position="1"/>
        <end position="32"/>
    </location>
</feature>
<evidence type="ECO:0000256" key="5">
    <source>
        <dbReference type="ARBA" id="ARBA00022989"/>
    </source>
</evidence>
<evidence type="ECO:0000256" key="2">
    <source>
        <dbReference type="ARBA" id="ARBA00022692"/>
    </source>
</evidence>
<gene>
    <name evidence="9" type="ORF">CSSPTR1EN2_LOCUS3573</name>
</gene>
<accession>A0ABP0TI65</accession>